<dbReference type="HOGENOM" id="CLU_014793_8_5_11"/>
<dbReference type="Pfam" id="PF04539">
    <property type="entry name" value="Sigma70_r3"/>
    <property type="match status" value="1"/>
</dbReference>
<dbReference type="InterPro" id="IPR007630">
    <property type="entry name" value="RNA_pol_sigma70_r4"/>
</dbReference>
<dbReference type="PATRIC" id="fig|710421.3.peg.2373"/>
<reference evidence="8 9" key="1">
    <citation type="submission" date="2012-06" db="EMBL/GenBank/DDBJ databases">
        <title>Complete sequence of chromosome of Mycobacterium chubuense NBB4.</title>
        <authorList>
            <consortium name="US DOE Joint Genome Institute"/>
            <person name="Lucas S."/>
            <person name="Han J."/>
            <person name="Lapidus A."/>
            <person name="Cheng J.-F."/>
            <person name="Goodwin L."/>
            <person name="Pitluck S."/>
            <person name="Peters L."/>
            <person name="Mikhailova N."/>
            <person name="Teshima H."/>
            <person name="Detter J.C."/>
            <person name="Han C."/>
            <person name="Tapia R."/>
            <person name="Land M."/>
            <person name="Hauser L."/>
            <person name="Kyrpides N."/>
            <person name="Ivanova N."/>
            <person name="Pagani I."/>
            <person name="Mattes T."/>
            <person name="Holmes A."/>
            <person name="Rutledge P."/>
            <person name="Paulsen I."/>
            <person name="Coleman N."/>
            <person name="Woyke T."/>
        </authorList>
    </citation>
    <scope>NUCLEOTIDE SEQUENCE [LARGE SCALE GENOMIC DNA]</scope>
    <source>
        <strain evidence="8 9">NBB4</strain>
    </source>
</reference>
<keyword evidence="3" id="KW-0238">DNA-binding</keyword>
<organism evidence="8 9">
    <name type="scientific">Mycolicibacterium chubuense (strain NBB4)</name>
    <name type="common">Mycobacterium chubuense</name>
    <dbReference type="NCBI Taxonomy" id="710421"/>
    <lineage>
        <taxon>Bacteria</taxon>
        <taxon>Bacillati</taxon>
        <taxon>Actinomycetota</taxon>
        <taxon>Actinomycetes</taxon>
        <taxon>Mycobacteriales</taxon>
        <taxon>Mycobacteriaceae</taxon>
        <taxon>Mycolicibacterium</taxon>
    </lineage>
</organism>
<proteinExistence type="predicted"/>
<evidence type="ECO:0000256" key="2">
    <source>
        <dbReference type="ARBA" id="ARBA00023082"/>
    </source>
</evidence>
<evidence type="ECO:0000313" key="9">
    <source>
        <dbReference type="Proteomes" id="UP000006057"/>
    </source>
</evidence>
<dbReference type="SUPFAM" id="SSF88659">
    <property type="entry name" value="Sigma3 and sigma4 domains of RNA polymerase sigma factors"/>
    <property type="match status" value="2"/>
</dbReference>
<dbReference type="InterPro" id="IPR013325">
    <property type="entry name" value="RNA_pol_sigma_r2"/>
</dbReference>
<dbReference type="InterPro" id="IPR014284">
    <property type="entry name" value="RNA_pol_sigma-70_dom"/>
</dbReference>
<dbReference type="GO" id="GO:0006352">
    <property type="term" value="P:DNA-templated transcription initiation"/>
    <property type="evidence" value="ECO:0007669"/>
    <property type="project" value="InterPro"/>
</dbReference>
<evidence type="ECO:0000256" key="4">
    <source>
        <dbReference type="ARBA" id="ARBA00023163"/>
    </source>
</evidence>
<keyword evidence="1" id="KW-0805">Transcription regulation</keyword>
<dbReference type="Pfam" id="PF04542">
    <property type="entry name" value="Sigma70_r2"/>
    <property type="match status" value="1"/>
</dbReference>
<dbReference type="Gene3D" id="1.20.140.160">
    <property type="match status" value="1"/>
</dbReference>
<keyword evidence="9" id="KW-1185">Reference proteome</keyword>
<evidence type="ECO:0000259" key="7">
    <source>
        <dbReference type="Pfam" id="PF04545"/>
    </source>
</evidence>
<dbReference type="InterPro" id="IPR000943">
    <property type="entry name" value="RNA_pol_sigma70"/>
</dbReference>
<gene>
    <name evidence="8" type="ordered locus">Mycch_2376</name>
</gene>
<dbReference type="InterPro" id="IPR007627">
    <property type="entry name" value="RNA_pol_sigma70_r2"/>
</dbReference>
<name>I4BIP4_MYCCN</name>
<dbReference type="GO" id="GO:0003677">
    <property type="term" value="F:DNA binding"/>
    <property type="evidence" value="ECO:0007669"/>
    <property type="project" value="UniProtKB-KW"/>
</dbReference>
<dbReference type="PRINTS" id="PR00046">
    <property type="entry name" value="SIGMA70FCT"/>
</dbReference>
<dbReference type="PANTHER" id="PTHR30385">
    <property type="entry name" value="SIGMA FACTOR F FLAGELLAR"/>
    <property type="match status" value="1"/>
</dbReference>
<protein>
    <submittedName>
        <fullName evidence="8">RNA polymerase, sigma 37 subunit, RpsB/SigB</fullName>
    </submittedName>
</protein>
<dbReference type="CDD" id="cd06171">
    <property type="entry name" value="Sigma70_r4"/>
    <property type="match status" value="1"/>
</dbReference>
<evidence type="ECO:0000256" key="1">
    <source>
        <dbReference type="ARBA" id="ARBA00023015"/>
    </source>
</evidence>
<evidence type="ECO:0000313" key="8">
    <source>
        <dbReference type="EMBL" id="AFM17151.1"/>
    </source>
</evidence>
<dbReference type="AlphaFoldDB" id="I4BIP4"/>
<accession>I4BIP4</accession>
<dbReference type="eggNOG" id="COG1191">
    <property type="taxonomic scope" value="Bacteria"/>
</dbReference>
<feature type="domain" description="RNA polymerase sigma-70 region 3" evidence="5">
    <location>
        <begin position="123"/>
        <end position="173"/>
    </location>
</feature>
<dbReference type="RefSeq" id="WP_014815631.1">
    <property type="nucleotide sequence ID" value="NC_018027.1"/>
</dbReference>
<evidence type="ECO:0000259" key="5">
    <source>
        <dbReference type="Pfam" id="PF04539"/>
    </source>
</evidence>
<dbReference type="Pfam" id="PF04545">
    <property type="entry name" value="Sigma70_r4"/>
    <property type="match status" value="1"/>
</dbReference>
<dbReference type="InterPro" id="IPR014322">
    <property type="entry name" value="RNA_pol_sigma-B/F/G"/>
</dbReference>
<keyword evidence="2" id="KW-0731">Sigma factor</keyword>
<dbReference type="EMBL" id="CP003053">
    <property type="protein sequence ID" value="AFM17151.1"/>
    <property type="molecule type" value="Genomic_DNA"/>
</dbReference>
<feature type="domain" description="RNA polymerase sigma-70 region 4" evidence="7">
    <location>
        <begin position="208"/>
        <end position="256"/>
    </location>
</feature>
<dbReference type="Proteomes" id="UP000006057">
    <property type="component" value="Chromosome"/>
</dbReference>
<dbReference type="NCBIfam" id="TIGR02937">
    <property type="entry name" value="sigma70-ECF"/>
    <property type="match status" value="1"/>
</dbReference>
<dbReference type="SUPFAM" id="SSF88946">
    <property type="entry name" value="Sigma2 domain of RNA polymerase sigma factors"/>
    <property type="match status" value="1"/>
</dbReference>
<feature type="domain" description="RNA polymerase sigma-70 region 2" evidence="6">
    <location>
        <begin position="44"/>
        <end position="110"/>
    </location>
</feature>
<dbReference type="NCBIfam" id="NF005514">
    <property type="entry name" value="PRK07122.1"/>
    <property type="match status" value="1"/>
</dbReference>
<dbReference type="InterPro" id="IPR013324">
    <property type="entry name" value="RNA_pol_sigma_r3/r4-like"/>
</dbReference>
<dbReference type="NCBIfam" id="TIGR02980">
    <property type="entry name" value="SigBFG"/>
    <property type="match status" value="1"/>
</dbReference>
<sequence>MSRSAVDSRHDSDYADVADMFRELAALEYDPAAFQEQRERIICRCLPLAEHIALRYSRRGEPHDDLVQIARVGLMNAVNRYDVWSGHDFLSFAVPTIMGEVRRYFRDSGWALAVPRRLKDLRQTVNAAAAELGQRTGRAPTATELAAHLGIDRDVVVETLIASGSYRPTSIDTQFRGQDSDAPALAERIGAPDAGLERVEYREALRPLLDALPERERVIITMRFFESLTQTQIAERLGISQMHVSRLLAKALATLRDGLDS</sequence>
<evidence type="ECO:0000259" key="6">
    <source>
        <dbReference type="Pfam" id="PF04542"/>
    </source>
</evidence>
<keyword evidence="4" id="KW-0804">Transcription</keyword>
<dbReference type="STRING" id="710421.Mycch_2376"/>
<dbReference type="GO" id="GO:0016987">
    <property type="term" value="F:sigma factor activity"/>
    <property type="evidence" value="ECO:0007669"/>
    <property type="project" value="UniProtKB-KW"/>
</dbReference>
<dbReference type="KEGG" id="mcb:Mycch_2376"/>
<evidence type="ECO:0000256" key="3">
    <source>
        <dbReference type="ARBA" id="ARBA00023125"/>
    </source>
</evidence>
<dbReference type="PANTHER" id="PTHR30385:SF4">
    <property type="entry name" value="RNA POLYMERASE SIGMA-E FACTOR"/>
    <property type="match status" value="1"/>
</dbReference>
<dbReference type="Gene3D" id="1.20.120.1810">
    <property type="match status" value="1"/>
</dbReference>
<dbReference type="InterPro" id="IPR007624">
    <property type="entry name" value="RNA_pol_sigma70_r3"/>
</dbReference>